<dbReference type="Proteomes" id="UP001362999">
    <property type="component" value="Unassembled WGS sequence"/>
</dbReference>
<protein>
    <recommendedName>
        <fullName evidence="3">F-box domain-containing protein</fullName>
    </recommendedName>
</protein>
<dbReference type="AlphaFoldDB" id="A0AAW0BWX3"/>
<reference evidence="1 2" key="1">
    <citation type="journal article" date="2024" name="J Genomics">
        <title>Draft genome sequencing and assembly of Favolaschia claudopus CIRM-BRFM 2984 isolated from oak limbs.</title>
        <authorList>
            <person name="Navarro D."/>
            <person name="Drula E."/>
            <person name="Chaduli D."/>
            <person name="Cazenave R."/>
            <person name="Ahrendt S."/>
            <person name="Wang J."/>
            <person name="Lipzen A."/>
            <person name="Daum C."/>
            <person name="Barry K."/>
            <person name="Grigoriev I.V."/>
            <person name="Favel A."/>
            <person name="Rosso M.N."/>
            <person name="Martin F."/>
        </authorList>
    </citation>
    <scope>NUCLEOTIDE SEQUENCE [LARGE SCALE GENOMIC DNA]</scope>
    <source>
        <strain evidence="1 2">CIRM-BRFM 2984</strain>
    </source>
</reference>
<comment type="caution">
    <text evidence="1">The sequence shown here is derived from an EMBL/GenBank/DDBJ whole genome shotgun (WGS) entry which is preliminary data.</text>
</comment>
<evidence type="ECO:0008006" key="3">
    <source>
        <dbReference type="Google" id="ProtNLM"/>
    </source>
</evidence>
<evidence type="ECO:0000313" key="2">
    <source>
        <dbReference type="Proteomes" id="UP001362999"/>
    </source>
</evidence>
<proteinExistence type="predicted"/>
<sequence length="449" mass="50437">MSTLLDMPNDILLLIICNFLDAPEVLLLRRTCREISQLTRDKIVWLRFLERLQNSGEIPLPNSPDTDASLENIVISAYRASQLWLKPRQLGKPILNPLGGRPIKGLNIYLDVWLLIVYADGFVYLWNIQKDAGHICGTLDLRTDGFRWTSYSASLDPTNEAIILAIQSIGAMECETRLYSIKLGIDQIFTLIRTFKHPLPRGILVLDTARKLVVLASSTQTLDVIKWDSEEHNMFVPLDDFDDDAEETLFNTVIALRLLGSHFLAIRTHTIELHLCDDSFQPQRGTKPLKHVLPFPLQDGAASLSDAVLSAEGRIHVNLLAYDAHSLACYNITIALPTTMAASMEVTLIGKAPLHILCRTPSFVSAHALGAQGIRAMWVERNNHTMTRRVRVFAFNRHKAWHEMDEAFDAFSLKSYDLREDLTHCALAELSGNIALANRSGHVFLLPAE</sequence>
<name>A0AAW0BWX3_9AGAR</name>
<evidence type="ECO:0000313" key="1">
    <source>
        <dbReference type="EMBL" id="KAK7031694.1"/>
    </source>
</evidence>
<dbReference type="EMBL" id="JAWWNJ010000024">
    <property type="protein sequence ID" value="KAK7031694.1"/>
    <property type="molecule type" value="Genomic_DNA"/>
</dbReference>
<accession>A0AAW0BWX3</accession>
<dbReference type="InterPro" id="IPR036047">
    <property type="entry name" value="F-box-like_dom_sf"/>
</dbReference>
<keyword evidence="2" id="KW-1185">Reference proteome</keyword>
<organism evidence="1 2">
    <name type="scientific">Favolaschia claudopus</name>
    <dbReference type="NCBI Taxonomy" id="2862362"/>
    <lineage>
        <taxon>Eukaryota</taxon>
        <taxon>Fungi</taxon>
        <taxon>Dikarya</taxon>
        <taxon>Basidiomycota</taxon>
        <taxon>Agaricomycotina</taxon>
        <taxon>Agaricomycetes</taxon>
        <taxon>Agaricomycetidae</taxon>
        <taxon>Agaricales</taxon>
        <taxon>Marasmiineae</taxon>
        <taxon>Mycenaceae</taxon>
        <taxon>Favolaschia</taxon>
    </lineage>
</organism>
<gene>
    <name evidence="1" type="ORF">R3P38DRAFT_2620039</name>
</gene>
<dbReference type="SUPFAM" id="SSF81383">
    <property type="entry name" value="F-box domain"/>
    <property type="match status" value="1"/>
</dbReference>